<evidence type="ECO:0000313" key="2">
    <source>
        <dbReference type="EMBL" id="QXN94656.1"/>
    </source>
</evidence>
<dbReference type="EMBL" id="CP078145">
    <property type="protein sequence ID" value="QXN94656.1"/>
    <property type="molecule type" value="Genomic_DNA"/>
</dbReference>
<reference evidence="2 3" key="1">
    <citation type="submission" date="2021-07" db="EMBL/GenBank/DDBJ databases">
        <title>Whole Genome Sequence of Nocardia Iowensis.</title>
        <authorList>
            <person name="Lamm A."/>
            <person name="Collins-Fairclough A.M."/>
            <person name="Bunk B."/>
            <person name="Sproer C."/>
        </authorList>
    </citation>
    <scope>NUCLEOTIDE SEQUENCE [LARGE SCALE GENOMIC DNA]</scope>
    <source>
        <strain evidence="2 3">NRRL 5646</strain>
    </source>
</reference>
<sequence length="250" mass="26497">MNEAGEVTVADTVRWLHEEGLIRLAGVGARMSDPIAAYAVDVATGTVVVHPVAGVGLGSDVLTLAADDLPFPTGTSKRLVIVGVTTADAVLVVDLAASTDIAINADAPEEAARSWAMQLLMNPDITLTTNSADIAIGPNTRCGHRFLPGTDTVVINVDDRRPPITTVTLNATTDGPDHLDVYPDGSGELYLGARFWELRRVMCIDDVAWSSLTETLLQPDSAGDSEPAQEHRLAPVPEPEFPVRLQEGGR</sequence>
<keyword evidence="3" id="KW-1185">Reference proteome</keyword>
<evidence type="ECO:0000256" key="1">
    <source>
        <dbReference type="SAM" id="MobiDB-lite"/>
    </source>
</evidence>
<dbReference type="RefSeq" id="WP_218477290.1">
    <property type="nucleotide sequence ID" value="NZ_BAABJN010000015.1"/>
</dbReference>
<gene>
    <name evidence="2" type="ORF">KV110_17340</name>
</gene>
<name>A0ABX8RZS6_NOCIO</name>
<protein>
    <submittedName>
        <fullName evidence="2">Uncharacterized protein</fullName>
    </submittedName>
</protein>
<dbReference type="Proteomes" id="UP000694257">
    <property type="component" value="Chromosome"/>
</dbReference>
<evidence type="ECO:0000313" key="3">
    <source>
        <dbReference type="Proteomes" id="UP000694257"/>
    </source>
</evidence>
<organism evidence="2 3">
    <name type="scientific">Nocardia iowensis</name>
    <dbReference type="NCBI Taxonomy" id="204891"/>
    <lineage>
        <taxon>Bacteria</taxon>
        <taxon>Bacillati</taxon>
        <taxon>Actinomycetota</taxon>
        <taxon>Actinomycetes</taxon>
        <taxon>Mycobacteriales</taxon>
        <taxon>Nocardiaceae</taxon>
        <taxon>Nocardia</taxon>
    </lineage>
</organism>
<accession>A0ABX8RZS6</accession>
<feature type="region of interest" description="Disordered" evidence="1">
    <location>
        <begin position="218"/>
        <end position="250"/>
    </location>
</feature>
<proteinExistence type="predicted"/>